<organism evidence="4 5">
    <name type="scientific">Popillia japonica</name>
    <name type="common">Japanese beetle</name>
    <dbReference type="NCBI Taxonomy" id="7064"/>
    <lineage>
        <taxon>Eukaryota</taxon>
        <taxon>Metazoa</taxon>
        <taxon>Ecdysozoa</taxon>
        <taxon>Arthropoda</taxon>
        <taxon>Hexapoda</taxon>
        <taxon>Insecta</taxon>
        <taxon>Pterygota</taxon>
        <taxon>Neoptera</taxon>
        <taxon>Endopterygota</taxon>
        <taxon>Coleoptera</taxon>
        <taxon>Polyphaga</taxon>
        <taxon>Scarabaeiformia</taxon>
        <taxon>Scarabaeidae</taxon>
        <taxon>Rutelinae</taxon>
        <taxon>Popillia</taxon>
    </lineage>
</organism>
<dbReference type="PROSITE" id="PS50240">
    <property type="entry name" value="TRYPSIN_DOM"/>
    <property type="match status" value="1"/>
</dbReference>
<evidence type="ECO:0000256" key="1">
    <source>
        <dbReference type="ARBA" id="ARBA00023157"/>
    </source>
</evidence>
<dbReference type="GO" id="GO:0006508">
    <property type="term" value="P:proteolysis"/>
    <property type="evidence" value="ECO:0007669"/>
    <property type="project" value="InterPro"/>
</dbReference>
<keyword evidence="5" id="KW-1185">Reference proteome</keyword>
<sequence length="382" mass="42419">MKILWFFICSIQVICTISFAKGIYDDELKFTGRVFVTMFGYPAKCERRGFSHACTLSIACWLAGGVSEEGCGASAWIVACCVVKKKGFYENVNKINYDDDNIQNLDNRDSAAFILQRRNDEVEYECGLSSDKIISKRIIGGKKAFFGEFPWQAHIKIAAYQCGGVLVSLKFVATAAHCIVRAKLHDVIVYLGELDTQDTGTVLELAPAELHRVSRKRIHPKFQFRLTQPDRFDIALLELVTEAGYSFHILPICLPESDLKLRGREAVVAGWGKTKPSTELMGTNILRSASVPILDIDECISWHKTKQIKVELFEEMLCAGYADGRQDACLGDSGGPLIILEQGRWTLAGIISAGFGCGEPHQPGIYHSVATTTDWIKSIIYS</sequence>
<dbReference type="PRINTS" id="PR00722">
    <property type="entry name" value="CHYMOTRYPSIN"/>
</dbReference>
<dbReference type="PROSITE" id="PS00135">
    <property type="entry name" value="TRYPSIN_SER"/>
    <property type="match status" value="1"/>
</dbReference>
<feature type="chain" id="PRO_5043318030" evidence="2">
    <location>
        <begin position="21"/>
        <end position="382"/>
    </location>
</feature>
<dbReference type="InterPro" id="IPR001254">
    <property type="entry name" value="Trypsin_dom"/>
</dbReference>
<dbReference type="CDD" id="cd00190">
    <property type="entry name" value="Tryp_SPc"/>
    <property type="match status" value="1"/>
</dbReference>
<name>A0AAW1HT33_POPJA</name>
<evidence type="ECO:0000259" key="3">
    <source>
        <dbReference type="PROSITE" id="PS50240"/>
    </source>
</evidence>
<dbReference type="Gene3D" id="2.40.10.10">
    <property type="entry name" value="Trypsin-like serine proteases"/>
    <property type="match status" value="1"/>
</dbReference>
<feature type="signal peptide" evidence="2">
    <location>
        <begin position="1"/>
        <end position="20"/>
    </location>
</feature>
<dbReference type="Pfam" id="PF00089">
    <property type="entry name" value="Trypsin"/>
    <property type="match status" value="1"/>
</dbReference>
<keyword evidence="2" id="KW-0732">Signal</keyword>
<accession>A0AAW1HT33</accession>
<dbReference type="Proteomes" id="UP001458880">
    <property type="component" value="Unassembled WGS sequence"/>
</dbReference>
<dbReference type="EMBL" id="JASPKY010000988">
    <property type="protein sequence ID" value="KAK9679711.1"/>
    <property type="molecule type" value="Genomic_DNA"/>
</dbReference>
<dbReference type="SUPFAM" id="SSF50494">
    <property type="entry name" value="Trypsin-like serine proteases"/>
    <property type="match status" value="1"/>
</dbReference>
<dbReference type="PANTHER" id="PTHR24252">
    <property type="entry name" value="ACROSIN-RELATED"/>
    <property type="match status" value="1"/>
</dbReference>
<proteinExistence type="predicted"/>
<gene>
    <name evidence="4" type="ORF">QE152_g39784</name>
</gene>
<dbReference type="AlphaFoldDB" id="A0AAW1HT33"/>
<dbReference type="SMART" id="SM00020">
    <property type="entry name" value="Tryp_SPc"/>
    <property type="match status" value="1"/>
</dbReference>
<dbReference type="InterPro" id="IPR009003">
    <property type="entry name" value="Peptidase_S1_PA"/>
</dbReference>
<dbReference type="FunFam" id="2.40.10.10:FF:000072">
    <property type="entry name" value="CLIP-domain serine protease"/>
    <property type="match status" value="1"/>
</dbReference>
<dbReference type="PANTHER" id="PTHR24252:SF7">
    <property type="entry name" value="HYALIN"/>
    <property type="match status" value="1"/>
</dbReference>
<evidence type="ECO:0000256" key="2">
    <source>
        <dbReference type="SAM" id="SignalP"/>
    </source>
</evidence>
<dbReference type="InterPro" id="IPR033116">
    <property type="entry name" value="TRYPSIN_SER"/>
</dbReference>
<evidence type="ECO:0000313" key="5">
    <source>
        <dbReference type="Proteomes" id="UP001458880"/>
    </source>
</evidence>
<keyword evidence="1" id="KW-1015">Disulfide bond</keyword>
<protein>
    <submittedName>
        <fullName evidence="4">Trypsin</fullName>
    </submittedName>
</protein>
<reference evidence="4 5" key="1">
    <citation type="journal article" date="2024" name="BMC Genomics">
        <title>De novo assembly and annotation of Popillia japonica's genome with initial clues to its potential as an invasive pest.</title>
        <authorList>
            <person name="Cucini C."/>
            <person name="Boschi S."/>
            <person name="Funari R."/>
            <person name="Cardaioli E."/>
            <person name="Iannotti N."/>
            <person name="Marturano G."/>
            <person name="Paoli F."/>
            <person name="Bruttini M."/>
            <person name="Carapelli A."/>
            <person name="Frati F."/>
            <person name="Nardi F."/>
        </authorList>
    </citation>
    <scope>NUCLEOTIDE SEQUENCE [LARGE SCALE GENOMIC DNA]</scope>
    <source>
        <strain evidence="4">DMR45628</strain>
    </source>
</reference>
<feature type="domain" description="Peptidase S1" evidence="3">
    <location>
        <begin position="138"/>
        <end position="381"/>
    </location>
</feature>
<comment type="caution">
    <text evidence="4">The sequence shown here is derived from an EMBL/GenBank/DDBJ whole genome shotgun (WGS) entry which is preliminary data.</text>
</comment>
<evidence type="ECO:0000313" key="4">
    <source>
        <dbReference type="EMBL" id="KAK9679711.1"/>
    </source>
</evidence>
<dbReference type="GO" id="GO:0004252">
    <property type="term" value="F:serine-type endopeptidase activity"/>
    <property type="evidence" value="ECO:0007669"/>
    <property type="project" value="InterPro"/>
</dbReference>
<dbReference type="InterPro" id="IPR001314">
    <property type="entry name" value="Peptidase_S1A"/>
</dbReference>
<dbReference type="InterPro" id="IPR043504">
    <property type="entry name" value="Peptidase_S1_PA_chymotrypsin"/>
</dbReference>